<evidence type="ECO:0000313" key="9">
    <source>
        <dbReference type="Proteomes" id="UP001230289"/>
    </source>
</evidence>
<evidence type="ECO:0000256" key="7">
    <source>
        <dbReference type="SAM" id="Phobius"/>
    </source>
</evidence>
<dbReference type="PANTHER" id="PTHR30213:SF1">
    <property type="entry name" value="INNER MEMBRANE PROTEIN YHJD"/>
    <property type="match status" value="1"/>
</dbReference>
<feature type="transmembrane region" description="Helical" evidence="7">
    <location>
        <begin position="263"/>
        <end position="292"/>
    </location>
</feature>
<comment type="caution">
    <text evidence="8">The sequence shown here is derived from an EMBL/GenBank/DDBJ whole genome shotgun (WGS) entry which is preliminary data.</text>
</comment>
<evidence type="ECO:0000256" key="4">
    <source>
        <dbReference type="ARBA" id="ARBA00022989"/>
    </source>
</evidence>
<protein>
    <submittedName>
        <fullName evidence="8">YihY/virulence factor BrkB family protein</fullName>
    </submittedName>
</protein>
<evidence type="ECO:0000256" key="3">
    <source>
        <dbReference type="ARBA" id="ARBA00022692"/>
    </source>
</evidence>
<organism evidence="8 9">
    <name type="scientific">Microbacterium capsulatum</name>
    <dbReference type="NCBI Taxonomy" id="3041921"/>
    <lineage>
        <taxon>Bacteria</taxon>
        <taxon>Bacillati</taxon>
        <taxon>Actinomycetota</taxon>
        <taxon>Actinomycetes</taxon>
        <taxon>Micrococcales</taxon>
        <taxon>Microbacteriaceae</taxon>
        <taxon>Microbacterium</taxon>
    </lineage>
</organism>
<comment type="subcellular location">
    <subcellularLocation>
        <location evidence="1">Cell membrane</location>
        <topology evidence="1">Multi-pass membrane protein</topology>
    </subcellularLocation>
</comment>
<keyword evidence="3 7" id="KW-0812">Transmembrane</keyword>
<feature type="transmembrane region" description="Helical" evidence="7">
    <location>
        <begin position="157"/>
        <end position="181"/>
    </location>
</feature>
<evidence type="ECO:0000256" key="6">
    <source>
        <dbReference type="SAM" id="MobiDB-lite"/>
    </source>
</evidence>
<evidence type="ECO:0000256" key="5">
    <source>
        <dbReference type="ARBA" id="ARBA00023136"/>
    </source>
</evidence>
<dbReference type="InterPro" id="IPR017039">
    <property type="entry name" value="Virul_fac_BrkB"/>
</dbReference>
<dbReference type="RefSeq" id="WP_308487277.1">
    <property type="nucleotide sequence ID" value="NZ_JAVFCB010000001.1"/>
</dbReference>
<keyword evidence="2" id="KW-1003">Cell membrane</keyword>
<feature type="transmembrane region" description="Helical" evidence="7">
    <location>
        <begin position="233"/>
        <end position="251"/>
    </location>
</feature>
<sequence>MASDEASAGRPWPARTVDALVARALRLRVTRAWLLYAEKHGPMLADGITYRALFSVFAAVLLGFSAAGLWLSGNPQALAALVSAVDAAIPGLVGSNGLVDPTLIRAPVGLSITGVISVIVLVGAALGAIGSLRIALRTLAGRLADDVLWVWVLLRNLALAVGIAVAFALSAGASVVGALGLDFVATMLGVAHSPGLDWPGRVLSALVVFALDTAIIAGLFTVLSGVRARGRTLWGGAVLGGFGLLVLQQLSSLFVGGARSNPLLAAFAALIALLLWLNLSAQVILLASAWIITGVEDGEDRASGHPRSFAERRLDRAERLLTATRAERDAAKADLTKPDPAKPDPAKPDPAMHDKTS</sequence>
<feature type="transmembrane region" description="Helical" evidence="7">
    <location>
        <begin position="111"/>
        <end position="136"/>
    </location>
</feature>
<evidence type="ECO:0000256" key="2">
    <source>
        <dbReference type="ARBA" id="ARBA00022475"/>
    </source>
</evidence>
<keyword evidence="9" id="KW-1185">Reference proteome</keyword>
<proteinExistence type="predicted"/>
<keyword evidence="5 7" id="KW-0472">Membrane</keyword>
<dbReference type="EMBL" id="JAVFCB010000001">
    <property type="protein sequence ID" value="MDQ4212335.1"/>
    <property type="molecule type" value="Genomic_DNA"/>
</dbReference>
<feature type="region of interest" description="Disordered" evidence="6">
    <location>
        <begin position="324"/>
        <end position="357"/>
    </location>
</feature>
<dbReference type="PANTHER" id="PTHR30213">
    <property type="entry name" value="INNER MEMBRANE PROTEIN YHJD"/>
    <property type="match status" value="1"/>
</dbReference>
<keyword evidence="4 7" id="KW-1133">Transmembrane helix</keyword>
<feature type="transmembrane region" description="Helical" evidence="7">
    <location>
        <begin position="78"/>
        <end position="99"/>
    </location>
</feature>
<gene>
    <name evidence="8" type="ORF">RBR11_00215</name>
</gene>
<reference evidence="8 9" key="1">
    <citation type="submission" date="2023-08" db="EMBL/GenBank/DDBJ databases">
        <title>Microbacterium sp. nov., isolated from a waste landfill.</title>
        <authorList>
            <person name="Wen W."/>
        </authorList>
    </citation>
    <scope>NUCLEOTIDE SEQUENCE [LARGE SCALE GENOMIC DNA]</scope>
    <source>
        <strain evidence="8 9">ASV81</strain>
    </source>
</reference>
<evidence type="ECO:0000256" key="1">
    <source>
        <dbReference type="ARBA" id="ARBA00004651"/>
    </source>
</evidence>
<dbReference type="Pfam" id="PF03631">
    <property type="entry name" value="Virul_fac_BrkB"/>
    <property type="match status" value="1"/>
</dbReference>
<accession>A0ABU0XB50</accession>
<name>A0ABU0XB50_9MICO</name>
<feature type="transmembrane region" description="Helical" evidence="7">
    <location>
        <begin position="201"/>
        <end position="226"/>
    </location>
</feature>
<evidence type="ECO:0000313" key="8">
    <source>
        <dbReference type="EMBL" id="MDQ4212335.1"/>
    </source>
</evidence>
<feature type="transmembrane region" description="Helical" evidence="7">
    <location>
        <begin position="48"/>
        <end position="71"/>
    </location>
</feature>
<dbReference type="Proteomes" id="UP001230289">
    <property type="component" value="Unassembled WGS sequence"/>
</dbReference>